<protein>
    <submittedName>
        <fullName evidence="1">Uncharacterized protein</fullName>
    </submittedName>
</protein>
<accession>A0AAW1Q2R4</accession>
<sequence>MEWGALIDHNLLPAPNTLEPPALAAILARLDQRPALVSQVIADMALDMGRRMRRDRLRCIAPVVAHCILQSCLEKPDGVAGLRGALQMPHQVGGLSREEAAALQHRINLWLHAVVMPYLSIMTLVEEM</sequence>
<organism evidence="1 2">
    <name type="scientific">[Myrmecia] bisecta</name>
    <dbReference type="NCBI Taxonomy" id="41462"/>
    <lineage>
        <taxon>Eukaryota</taxon>
        <taxon>Viridiplantae</taxon>
        <taxon>Chlorophyta</taxon>
        <taxon>core chlorophytes</taxon>
        <taxon>Trebouxiophyceae</taxon>
        <taxon>Trebouxiales</taxon>
        <taxon>Trebouxiaceae</taxon>
        <taxon>Myrmecia</taxon>
    </lineage>
</organism>
<comment type="caution">
    <text evidence="1">The sequence shown here is derived from an EMBL/GenBank/DDBJ whole genome shotgun (WGS) entry which is preliminary data.</text>
</comment>
<dbReference type="EMBL" id="JALJOR010000007">
    <property type="protein sequence ID" value="KAK9814793.1"/>
    <property type="molecule type" value="Genomic_DNA"/>
</dbReference>
<evidence type="ECO:0000313" key="1">
    <source>
        <dbReference type="EMBL" id="KAK9814793.1"/>
    </source>
</evidence>
<evidence type="ECO:0000313" key="2">
    <source>
        <dbReference type="Proteomes" id="UP001489004"/>
    </source>
</evidence>
<dbReference type="Proteomes" id="UP001489004">
    <property type="component" value="Unassembled WGS sequence"/>
</dbReference>
<reference evidence="1 2" key="1">
    <citation type="journal article" date="2024" name="Nat. Commun.">
        <title>Phylogenomics reveals the evolutionary origins of lichenization in chlorophyte algae.</title>
        <authorList>
            <person name="Puginier C."/>
            <person name="Libourel C."/>
            <person name="Otte J."/>
            <person name="Skaloud P."/>
            <person name="Haon M."/>
            <person name="Grisel S."/>
            <person name="Petersen M."/>
            <person name="Berrin J.G."/>
            <person name="Delaux P.M."/>
            <person name="Dal Grande F."/>
            <person name="Keller J."/>
        </authorList>
    </citation>
    <scope>NUCLEOTIDE SEQUENCE [LARGE SCALE GENOMIC DNA]</scope>
    <source>
        <strain evidence="1 2">SAG 2043</strain>
    </source>
</reference>
<proteinExistence type="predicted"/>
<name>A0AAW1Q2R4_9CHLO</name>
<gene>
    <name evidence="1" type="ORF">WJX72_011568</name>
</gene>
<dbReference type="AlphaFoldDB" id="A0AAW1Q2R4"/>
<keyword evidence="2" id="KW-1185">Reference proteome</keyword>